<dbReference type="CDD" id="cd18008">
    <property type="entry name" value="DEXDc_SHPRH-like"/>
    <property type="match status" value="1"/>
</dbReference>
<dbReference type="Proteomes" id="UP000054018">
    <property type="component" value="Unassembled WGS sequence"/>
</dbReference>
<keyword evidence="3" id="KW-0067">ATP-binding</keyword>
<dbReference type="GO" id="GO:0005634">
    <property type="term" value="C:nucleus"/>
    <property type="evidence" value="ECO:0007669"/>
    <property type="project" value="TreeGrafter"/>
</dbReference>
<protein>
    <submittedName>
        <fullName evidence="6">Uncharacterized protein</fullName>
    </submittedName>
</protein>
<dbReference type="GO" id="GO:0005524">
    <property type="term" value="F:ATP binding"/>
    <property type="evidence" value="ECO:0007669"/>
    <property type="project" value="UniProtKB-KW"/>
</dbReference>
<evidence type="ECO:0000259" key="5">
    <source>
        <dbReference type="PROSITE" id="PS51194"/>
    </source>
</evidence>
<dbReference type="STRING" id="765257.A0A0C9Y9J0"/>
<dbReference type="AlphaFoldDB" id="A0A0C9Y9J0"/>
<dbReference type="InterPro" id="IPR000330">
    <property type="entry name" value="SNF2_N"/>
</dbReference>
<dbReference type="Gene3D" id="3.40.50.300">
    <property type="entry name" value="P-loop containing nucleotide triphosphate hydrolases"/>
    <property type="match status" value="1"/>
</dbReference>
<dbReference type="GO" id="GO:0016787">
    <property type="term" value="F:hydrolase activity"/>
    <property type="evidence" value="ECO:0007669"/>
    <property type="project" value="UniProtKB-KW"/>
</dbReference>
<dbReference type="InterPro" id="IPR049730">
    <property type="entry name" value="SNF2/RAD54-like_C"/>
</dbReference>
<keyword evidence="1" id="KW-0547">Nucleotide-binding</keyword>
<dbReference type="GO" id="GO:0006281">
    <property type="term" value="P:DNA repair"/>
    <property type="evidence" value="ECO:0007669"/>
    <property type="project" value="TreeGrafter"/>
</dbReference>
<accession>A0A0C9Y9J0</accession>
<evidence type="ECO:0000259" key="4">
    <source>
        <dbReference type="PROSITE" id="PS51192"/>
    </source>
</evidence>
<gene>
    <name evidence="6" type="ORF">PISMIDRAFT_17922</name>
</gene>
<dbReference type="InterPro" id="IPR027417">
    <property type="entry name" value="P-loop_NTPase"/>
</dbReference>
<reference evidence="6 7" key="1">
    <citation type="submission" date="2014-04" db="EMBL/GenBank/DDBJ databases">
        <authorList>
            <consortium name="DOE Joint Genome Institute"/>
            <person name="Kuo A."/>
            <person name="Kohler A."/>
            <person name="Costa M.D."/>
            <person name="Nagy L.G."/>
            <person name="Floudas D."/>
            <person name="Copeland A."/>
            <person name="Barry K.W."/>
            <person name="Cichocki N."/>
            <person name="Veneault-Fourrey C."/>
            <person name="LaButti K."/>
            <person name="Lindquist E.A."/>
            <person name="Lipzen A."/>
            <person name="Lundell T."/>
            <person name="Morin E."/>
            <person name="Murat C."/>
            <person name="Sun H."/>
            <person name="Tunlid A."/>
            <person name="Henrissat B."/>
            <person name="Grigoriev I.V."/>
            <person name="Hibbett D.S."/>
            <person name="Martin F."/>
            <person name="Nordberg H.P."/>
            <person name="Cantor M.N."/>
            <person name="Hua S.X."/>
        </authorList>
    </citation>
    <scope>NUCLEOTIDE SEQUENCE [LARGE SCALE GENOMIC DNA]</scope>
    <source>
        <strain evidence="6 7">441</strain>
    </source>
</reference>
<dbReference type="PANTHER" id="PTHR45626">
    <property type="entry name" value="TRANSCRIPTION TERMINATION FACTOR 2-RELATED"/>
    <property type="match status" value="1"/>
</dbReference>
<dbReference type="GO" id="GO:0008094">
    <property type="term" value="F:ATP-dependent activity, acting on DNA"/>
    <property type="evidence" value="ECO:0007669"/>
    <property type="project" value="TreeGrafter"/>
</dbReference>
<dbReference type="Pfam" id="PF00176">
    <property type="entry name" value="SNF2-rel_dom"/>
    <property type="match status" value="1"/>
</dbReference>
<feature type="domain" description="Helicase ATP-binding" evidence="4">
    <location>
        <begin position="43"/>
        <end position="162"/>
    </location>
</feature>
<dbReference type="InterPro" id="IPR001650">
    <property type="entry name" value="Helicase_C-like"/>
</dbReference>
<dbReference type="InterPro" id="IPR038718">
    <property type="entry name" value="SNF2-like_sf"/>
</dbReference>
<organism evidence="6 7">
    <name type="scientific">Pisolithus microcarpus 441</name>
    <dbReference type="NCBI Taxonomy" id="765257"/>
    <lineage>
        <taxon>Eukaryota</taxon>
        <taxon>Fungi</taxon>
        <taxon>Dikarya</taxon>
        <taxon>Basidiomycota</taxon>
        <taxon>Agaricomycotina</taxon>
        <taxon>Agaricomycetes</taxon>
        <taxon>Agaricomycetidae</taxon>
        <taxon>Boletales</taxon>
        <taxon>Sclerodermatineae</taxon>
        <taxon>Pisolithaceae</taxon>
        <taxon>Pisolithus</taxon>
    </lineage>
</organism>
<dbReference type="PROSITE" id="PS51194">
    <property type="entry name" value="HELICASE_CTER"/>
    <property type="match status" value="1"/>
</dbReference>
<evidence type="ECO:0000313" key="7">
    <source>
        <dbReference type="Proteomes" id="UP000054018"/>
    </source>
</evidence>
<evidence type="ECO:0000256" key="2">
    <source>
        <dbReference type="ARBA" id="ARBA00022801"/>
    </source>
</evidence>
<evidence type="ECO:0000256" key="1">
    <source>
        <dbReference type="ARBA" id="ARBA00022741"/>
    </source>
</evidence>
<dbReference type="PROSITE" id="PS51192">
    <property type="entry name" value="HELICASE_ATP_BIND_1"/>
    <property type="match status" value="1"/>
</dbReference>
<sequence>MQLEKPSCLPSDVDDEGEVFFLPPIPSRLHSVIHSCSMRHADAVMRLLGVDDGRSIAEDAQGIVVNDPLTLRDSHVVITSYATVASEYAAVCANSGSRKSALFRVKWWRIILDEAHLIRNWAAKSAEACFNVVGKYRWCFTGTPIQNRVEDLYSMFKFLKVEPLGDLQEFRNYILKPIKGGQVTLAIEHLQVVLSAVMLRRRKDVVRNDALQLPDHHVHVVQCQSKVKDWVKQGLVKTHFACVLEMLLCLRQACDHPMLVRRSGVVNEDLSTSSSTDSLGGLSQYIEDLNAELDDLLTRLHLEANEDDDETEVYQCTKPAKSSGGQSGICNVPSLSAKMRQLVELLLKINADSAGRGKTIIFSHFTSMLDLVQQFLSAEGFILARYDGSMSPSEHEQNLRYIENDMNVKCILVSIKVGGIGLNFTACNNVILLEPWWNPAVKEQAFDHVHQIGQVLPVNIYKLVVQDSVEERMLELQNKKRKIADTTLGSNAMSDVTLDIEDVRCLFQVVV</sequence>
<evidence type="ECO:0000256" key="3">
    <source>
        <dbReference type="ARBA" id="ARBA00022840"/>
    </source>
</evidence>
<dbReference type="SMART" id="SM00490">
    <property type="entry name" value="HELICc"/>
    <property type="match status" value="1"/>
</dbReference>
<dbReference type="PANTHER" id="PTHR45626:SF14">
    <property type="entry name" value="ATP-DEPENDENT DNA HELICASE (EUROFUNG)"/>
    <property type="match status" value="1"/>
</dbReference>
<feature type="domain" description="Helicase C-terminal" evidence="5">
    <location>
        <begin position="341"/>
        <end position="504"/>
    </location>
</feature>
<reference evidence="7" key="2">
    <citation type="submission" date="2015-01" db="EMBL/GenBank/DDBJ databases">
        <title>Evolutionary Origins and Diversification of the Mycorrhizal Mutualists.</title>
        <authorList>
            <consortium name="DOE Joint Genome Institute"/>
            <consortium name="Mycorrhizal Genomics Consortium"/>
            <person name="Kohler A."/>
            <person name="Kuo A."/>
            <person name="Nagy L.G."/>
            <person name="Floudas D."/>
            <person name="Copeland A."/>
            <person name="Barry K.W."/>
            <person name="Cichocki N."/>
            <person name="Veneault-Fourrey C."/>
            <person name="LaButti K."/>
            <person name="Lindquist E.A."/>
            <person name="Lipzen A."/>
            <person name="Lundell T."/>
            <person name="Morin E."/>
            <person name="Murat C."/>
            <person name="Riley R."/>
            <person name="Ohm R."/>
            <person name="Sun H."/>
            <person name="Tunlid A."/>
            <person name="Henrissat B."/>
            <person name="Grigoriev I.V."/>
            <person name="Hibbett D.S."/>
            <person name="Martin F."/>
        </authorList>
    </citation>
    <scope>NUCLEOTIDE SEQUENCE [LARGE SCALE GENOMIC DNA]</scope>
    <source>
        <strain evidence="7">441</strain>
    </source>
</reference>
<keyword evidence="7" id="KW-1185">Reference proteome</keyword>
<dbReference type="CDD" id="cd18793">
    <property type="entry name" value="SF2_C_SNF"/>
    <property type="match status" value="1"/>
</dbReference>
<dbReference type="Gene3D" id="3.40.50.10810">
    <property type="entry name" value="Tandem AAA-ATPase domain"/>
    <property type="match status" value="1"/>
</dbReference>
<dbReference type="EMBL" id="KN833989">
    <property type="protein sequence ID" value="KIK13541.1"/>
    <property type="molecule type" value="Genomic_DNA"/>
</dbReference>
<evidence type="ECO:0000313" key="6">
    <source>
        <dbReference type="EMBL" id="KIK13541.1"/>
    </source>
</evidence>
<dbReference type="OrthoDB" id="423559at2759"/>
<proteinExistence type="predicted"/>
<dbReference type="Pfam" id="PF00271">
    <property type="entry name" value="Helicase_C"/>
    <property type="match status" value="1"/>
</dbReference>
<dbReference type="InterPro" id="IPR014001">
    <property type="entry name" value="Helicase_ATP-bd"/>
</dbReference>
<dbReference type="HOGENOM" id="CLU_000315_2_10_1"/>
<dbReference type="InterPro" id="IPR050628">
    <property type="entry name" value="SNF2_RAD54_helicase_TF"/>
</dbReference>
<dbReference type="SUPFAM" id="SSF52540">
    <property type="entry name" value="P-loop containing nucleoside triphosphate hydrolases"/>
    <property type="match status" value="1"/>
</dbReference>
<name>A0A0C9Y9J0_9AGAM</name>
<keyword evidence="2" id="KW-0378">Hydrolase</keyword>